<dbReference type="InterPro" id="IPR032808">
    <property type="entry name" value="DoxX"/>
</dbReference>
<dbReference type="EMBL" id="BAAANN010000060">
    <property type="protein sequence ID" value="GAA1991546.1"/>
    <property type="molecule type" value="Genomic_DNA"/>
</dbReference>
<evidence type="ECO:0000256" key="3">
    <source>
        <dbReference type="ARBA" id="ARBA00022475"/>
    </source>
</evidence>
<comment type="caution">
    <text evidence="8">The sequence shown here is derived from an EMBL/GenBank/DDBJ whole genome shotgun (WGS) entry which is preliminary data.</text>
</comment>
<sequence>MRFFRSLRSFCSLQSLQSLRSLRGFGWVPMLVLRVTVGFMFTSGAVGKLADSDAFAATFRASGIPFADVLAPVVAVLELLGGVALAIGVGTRVSALVLALVMVGALVTTIAPPLLEKHPAPISFLSNLFYQPEWLLIGLLGWWAFVGAERFSVDARLTSRRT</sequence>
<proteinExistence type="inferred from homology"/>
<evidence type="ECO:0000256" key="6">
    <source>
        <dbReference type="ARBA" id="ARBA00023136"/>
    </source>
</evidence>
<evidence type="ECO:0000256" key="4">
    <source>
        <dbReference type="ARBA" id="ARBA00022692"/>
    </source>
</evidence>
<evidence type="ECO:0000256" key="1">
    <source>
        <dbReference type="ARBA" id="ARBA00004651"/>
    </source>
</evidence>
<comment type="subcellular location">
    <subcellularLocation>
        <location evidence="1">Cell membrane</location>
        <topology evidence="1">Multi-pass membrane protein</topology>
    </subcellularLocation>
</comment>
<evidence type="ECO:0000256" key="7">
    <source>
        <dbReference type="SAM" id="Phobius"/>
    </source>
</evidence>
<feature type="transmembrane region" description="Helical" evidence="7">
    <location>
        <begin position="96"/>
        <end position="114"/>
    </location>
</feature>
<accession>A0ABP5E7T0</accession>
<reference evidence="9" key="1">
    <citation type="journal article" date="2019" name="Int. J. Syst. Evol. Microbiol.">
        <title>The Global Catalogue of Microorganisms (GCM) 10K type strain sequencing project: providing services to taxonomists for standard genome sequencing and annotation.</title>
        <authorList>
            <consortium name="The Broad Institute Genomics Platform"/>
            <consortium name="The Broad Institute Genome Sequencing Center for Infectious Disease"/>
            <person name="Wu L."/>
            <person name="Ma J."/>
        </authorList>
    </citation>
    <scope>NUCLEOTIDE SEQUENCE [LARGE SCALE GENOMIC DNA]</scope>
    <source>
        <strain evidence="9">JCM 14545</strain>
    </source>
</reference>
<dbReference type="Proteomes" id="UP001501116">
    <property type="component" value="Unassembled WGS sequence"/>
</dbReference>
<keyword evidence="9" id="KW-1185">Reference proteome</keyword>
<gene>
    <name evidence="8" type="ORF">GCM10009754_82740</name>
</gene>
<feature type="transmembrane region" description="Helical" evidence="7">
    <location>
        <begin position="21"/>
        <end position="41"/>
    </location>
</feature>
<dbReference type="Pfam" id="PF07681">
    <property type="entry name" value="DoxX"/>
    <property type="match status" value="1"/>
</dbReference>
<evidence type="ECO:0008006" key="10">
    <source>
        <dbReference type="Google" id="ProtNLM"/>
    </source>
</evidence>
<keyword evidence="5 7" id="KW-1133">Transmembrane helix</keyword>
<name>A0ABP5E7T0_9PSEU</name>
<comment type="similarity">
    <text evidence="2">Belongs to the DoxX family.</text>
</comment>
<dbReference type="InterPro" id="IPR051907">
    <property type="entry name" value="DoxX-like_oxidoreductase"/>
</dbReference>
<dbReference type="PANTHER" id="PTHR33452">
    <property type="entry name" value="OXIDOREDUCTASE CATD-RELATED"/>
    <property type="match status" value="1"/>
</dbReference>
<keyword evidence="3" id="KW-1003">Cell membrane</keyword>
<feature type="transmembrane region" description="Helical" evidence="7">
    <location>
        <begin position="134"/>
        <end position="153"/>
    </location>
</feature>
<evidence type="ECO:0000313" key="9">
    <source>
        <dbReference type="Proteomes" id="UP001501116"/>
    </source>
</evidence>
<evidence type="ECO:0000256" key="5">
    <source>
        <dbReference type="ARBA" id="ARBA00022989"/>
    </source>
</evidence>
<evidence type="ECO:0000256" key="2">
    <source>
        <dbReference type="ARBA" id="ARBA00006679"/>
    </source>
</evidence>
<feature type="transmembrane region" description="Helical" evidence="7">
    <location>
        <begin position="69"/>
        <end position="89"/>
    </location>
</feature>
<evidence type="ECO:0000313" key="8">
    <source>
        <dbReference type="EMBL" id="GAA1991546.1"/>
    </source>
</evidence>
<keyword evidence="4 7" id="KW-0812">Transmembrane</keyword>
<keyword evidence="6 7" id="KW-0472">Membrane</keyword>
<protein>
    <recommendedName>
        <fullName evidence="10">DoxX family protein</fullName>
    </recommendedName>
</protein>
<organism evidence="8 9">
    <name type="scientific">Amycolatopsis minnesotensis</name>
    <dbReference type="NCBI Taxonomy" id="337894"/>
    <lineage>
        <taxon>Bacteria</taxon>
        <taxon>Bacillati</taxon>
        <taxon>Actinomycetota</taxon>
        <taxon>Actinomycetes</taxon>
        <taxon>Pseudonocardiales</taxon>
        <taxon>Pseudonocardiaceae</taxon>
        <taxon>Amycolatopsis</taxon>
    </lineage>
</organism>
<dbReference type="PANTHER" id="PTHR33452:SF1">
    <property type="entry name" value="INNER MEMBRANE PROTEIN YPHA-RELATED"/>
    <property type="match status" value="1"/>
</dbReference>